<protein>
    <submittedName>
        <fullName evidence="2">Uncharacterized protein</fullName>
    </submittedName>
</protein>
<gene>
    <name evidence="1" type="ORF">BYL167_LOCUS28424</name>
    <name evidence="2" type="ORF">BYL167_LOCUS28454</name>
    <name evidence="3" type="ORF">GIL414_LOCUS32346</name>
    <name evidence="4" type="ORF">GIL414_LOCUS32462</name>
    <name evidence="5" type="ORF">SMN809_LOCUS38413</name>
</gene>
<dbReference type="Proteomes" id="UP000681967">
    <property type="component" value="Unassembled WGS sequence"/>
</dbReference>
<evidence type="ECO:0000313" key="2">
    <source>
        <dbReference type="EMBL" id="CAF4325330.1"/>
    </source>
</evidence>
<dbReference type="EMBL" id="CAJOBH010040345">
    <property type="protein sequence ID" value="CAF4325330.1"/>
    <property type="molecule type" value="Genomic_DNA"/>
</dbReference>
<organism evidence="2 6">
    <name type="scientific">Rotaria magnacalcarata</name>
    <dbReference type="NCBI Taxonomy" id="392030"/>
    <lineage>
        <taxon>Eukaryota</taxon>
        <taxon>Metazoa</taxon>
        <taxon>Spiralia</taxon>
        <taxon>Gnathifera</taxon>
        <taxon>Rotifera</taxon>
        <taxon>Eurotatoria</taxon>
        <taxon>Bdelloidea</taxon>
        <taxon>Philodinida</taxon>
        <taxon>Philodinidae</taxon>
        <taxon>Rotaria</taxon>
    </lineage>
</organism>
<dbReference type="AlphaFoldDB" id="A0A8S2UBU2"/>
<dbReference type="Proteomes" id="UP000676336">
    <property type="component" value="Unassembled WGS sequence"/>
</dbReference>
<evidence type="ECO:0000313" key="1">
    <source>
        <dbReference type="EMBL" id="CAF4324580.1"/>
    </source>
</evidence>
<evidence type="ECO:0000313" key="6">
    <source>
        <dbReference type="Proteomes" id="UP000681967"/>
    </source>
</evidence>
<evidence type="ECO:0000313" key="3">
    <source>
        <dbReference type="EMBL" id="CAF4449447.1"/>
    </source>
</evidence>
<dbReference type="EMBL" id="CAJOBJ010068977">
    <property type="protein sequence ID" value="CAF4451848.1"/>
    <property type="molecule type" value="Genomic_DNA"/>
</dbReference>
<feature type="non-terminal residue" evidence="2">
    <location>
        <position position="32"/>
    </location>
</feature>
<dbReference type="EMBL" id="CAJOBH010040199">
    <property type="protein sequence ID" value="CAF4324580.1"/>
    <property type="molecule type" value="Genomic_DNA"/>
</dbReference>
<name>A0A8S2UBU2_9BILA</name>
<evidence type="ECO:0000313" key="5">
    <source>
        <dbReference type="EMBL" id="CAF4584502.1"/>
    </source>
</evidence>
<comment type="caution">
    <text evidence="2">The sequence shown here is derived from an EMBL/GenBank/DDBJ whole genome shotgun (WGS) entry which is preliminary data.</text>
</comment>
<accession>A0A8S2UBU2</accession>
<evidence type="ECO:0000313" key="4">
    <source>
        <dbReference type="EMBL" id="CAF4451848.1"/>
    </source>
</evidence>
<dbReference type="EMBL" id="CAJOBI010100298">
    <property type="protein sequence ID" value="CAF4584502.1"/>
    <property type="molecule type" value="Genomic_DNA"/>
</dbReference>
<dbReference type="EMBL" id="CAJOBJ010068408">
    <property type="protein sequence ID" value="CAF4449447.1"/>
    <property type="molecule type" value="Genomic_DNA"/>
</dbReference>
<dbReference type="Proteomes" id="UP000681720">
    <property type="component" value="Unassembled WGS sequence"/>
</dbReference>
<proteinExistence type="predicted"/>
<sequence length="32" mass="3400">MIPFDYLPDFICASLAKHSAAADLASSTGETR</sequence>
<reference evidence="2" key="1">
    <citation type="submission" date="2021-02" db="EMBL/GenBank/DDBJ databases">
        <authorList>
            <person name="Nowell W R."/>
        </authorList>
    </citation>
    <scope>NUCLEOTIDE SEQUENCE</scope>
</reference>